<dbReference type="EC" id="2.7.11.1" evidence="1"/>
<dbReference type="InterPro" id="IPR011009">
    <property type="entry name" value="Kinase-like_dom_sf"/>
</dbReference>
<dbReference type="PANTHER" id="PTHR48005">
    <property type="entry name" value="LEUCINE RICH REPEAT KINASE 2"/>
    <property type="match status" value="1"/>
</dbReference>
<keyword evidence="2" id="KW-0723">Serine/threonine-protein kinase</keyword>
<reference evidence="11 12" key="1">
    <citation type="submission" date="2022-01" db="EMBL/GenBank/DDBJ databases">
        <authorList>
            <person name="Xiong W."/>
            <person name="Schranz E."/>
        </authorList>
    </citation>
    <scope>NUCLEOTIDE SEQUENCE [LARGE SCALE GENOMIC DNA]</scope>
</reference>
<organism evidence="11 12">
    <name type="scientific">Lactuca virosa</name>
    <dbReference type="NCBI Taxonomy" id="75947"/>
    <lineage>
        <taxon>Eukaryota</taxon>
        <taxon>Viridiplantae</taxon>
        <taxon>Streptophyta</taxon>
        <taxon>Embryophyta</taxon>
        <taxon>Tracheophyta</taxon>
        <taxon>Spermatophyta</taxon>
        <taxon>Magnoliopsida</taxon>
        <taxon>eudicotyledons</taxon>
        <taxon>Gunneridae</taxon>
        <taxon>Pentapetalae</taxon>
        <taxon>asterids</taxon>
        <taxon>campanulids</taxon>
        <taxon>Asterales</taxon>
        <taxon>Asteraceae</taxon>
        <taxon>Cichorioideae</taxon>
        <taxon>Cichorieae</taxon>
        <taxon>Lactucinae</taxon>
        <taxon>Lactuca</taxon>
    </lineage>
</organism>
<dbReference type="InterPro" id="IPR000719">
    <property type="entry name" value="Prot_kinase_dom"/>
</dbReference>
<sequence length="268" mass="29217">MLSGSIPNAFTNLPRGIDIDLSYNELTGAVPQSPNFVNASIQGNPGFDGKIVYDDILKATNDFDEAYCIGVGGYGTVYKAELQPKNVVAVKKLHLSSENVDNNGFLNEPWINVKKPCVSKRIGLVKKDISIANILLDSDYEARISDFGTSKLLKLDSSNWTAIAGTYGYIAPELAYTMVATEKCDVYSFGVVALEVVMGKHPGELITSLPTLSDDHLVKANLRDSRIPPPSQVEEQVALVLRLSRACLNSNPLERPTMLQVSNLLMKP</sequence>
<dbReference type="PROSITE" id="PS50011">
    <property type="entry name" value="PROTEIN_KINASE_DOM"/>
    <property type="match status" value="1"/>
</dbReference>
<dbReference type="Gene3D" id="1.10.510.10">
    <property type="entry name" value="Transferase(Phosphotransferase) domain 1"/>
    <property type="match status" value="1"/>
</dbReference>
<dbReference type="Proteomes" id="UP001157418">
    <property type="component" value="Unassembled WGS sequence"/>
</dbReference>
<evidence type="ECO:0000256" key="6">
    <source>
        <dbReference type="ARBA" id="ARBA00022840"/>
    </source>
</evidence>
<proteinExistence type="predicted"/>
<evidence type="ECO:0000313" key="11">
    <source>
        <dbReference type="EMBL" id="CAH1430649.1"/>
    </source>
</evidence>
<keyword evidence="4 9" id="KW-0547">Nucleotide-binding</keyword>
<dbReference type="GO" id="GO:0004674">
    <property type="term" value="F:protein serine/threonine kinase activity"/>
    <property type="evidence" value="ECO:0007669"/>
    <property type="project" value="UniProtKB-KW"/>
</dbReference>
<evidence type="ECO:0000313" key="12">
    <source>
        <dbReference type="Proteomes" id="UP001157418"/>
    </source>
</evidence>
<protein>
    <recommendedName>
        <fullName evidence="1">non-specific serine/threonine protein kinase</fullName>
        <ecNumber evidence="1">2.7.11.1</ecNumber>
    </recommendedName>
</protein>
<dbReference type="PROSITE" id="PS00107">
    <property type="entry name" value="PROTEIN_KINASE_ATP"/>
    <property type="match status" value="1"/>
</dbReference>
<keyword evidence="12" id="KW-1185">Reference proteome</keyword>
<evidence type="ECO:0000256" key="4">
    <source>
        <dbReference type="ARBA" id="ARBA00022741"/>
    </source>
</evidence>
<dbReference type="Gene3D" id="3.80.10.10">
    <property type="entry name" value="Ribonuclease Inhibitor"/>
    <property type="match status" value="1"/>
</dbReference>
<dbReference type="AlphaFoldDB" id="A0AAU9MX86"/>
<keyword evidence="6 9" id="KW-0067">ATP-binding</keyword>
<dbReference type="PANTHER" id="PTHR48005:SF95">
    <property type="entry name" value="PROTEIN KINASE DOMAIN-CONTAINING PROTEIN"/>
    <property type="match status" value="1"/>
</dbReference>
<evidence type="ECO:0000256" key="3">
    <source>
        <dbReference type="ARBA" id="ARBA00022679"/>
    </source>
</evidence>
<feature type="binding site" evidence="9">
    <location>
        <position position="92"/>
    </location>
    <ligand>
        <name>ATP</name>
        <dbReference type="ChEBI" id="CHEBI:30616"/>
    </ligand>
</feature>
<dbReference type="EMBL" id="CAKMRJ010003334">
    <property type="protein sequence ID" value="CAH1430649.1"/>
    <property type="molecule type" value="Genomic_DNA"/>
</dbReference>
<evidence type="ECO:0000256" key="5">
    <source>
        <dbReference type="ARBA" id="ARBA00022777"/>
    </source>
</evidence>
<comment type="catalytic activity">
    <reaction evidence="8">
        <text>L-seryl-[protein] + ATP = O-phospho-L-seryl-[protein] + ADP + H(+)</text>
        <dbReference type="Rhea" id="RHEA:17989"/>
        <dbReference type="Rhea" id="RHEA-COMP:9863"/>
        <dbReference type="Rhea" id="RHEA-COMP:11604"/>
        <dbReference type="ChEBI" id="CHEBI:15378"/>
        <dbReference type="ChEBI" id="CHEBI:29999"/>
        <dbReference type="ChEBI" id="CHEBI:30616"/>
        <dbReference type="ChEBI" id="CHEBI:83421"/>
        <dbReference type="ChEBI" id="CHEBI:456216"/>
        <dbReference type="EC" id="2.7.11.1"/>
    </reaction>
</comment>
<evidence type="ECO:0000256" key="9">
    <source>
        <dbReference type="PROSITE-ProRule" id="PRU10141"/>
    </source>
</evidence>
<evidence type="ECO:0000256" key="2">
    <source>
        <dbReference type="ARBA" id="ARBA00022527"/>
    </source>
</evidence>
<accession>A0AAU9MX86</accession>
<feature type="domain" description="Protein kinase" evidence="10">
    <location>
        <begin position="1"/>
        <end position="268"/>
    </location>
</feature>
<dbReference type="GO" id="GO:0005524">
    <property type="term" value="F:ATP binding"/>
    <property type="evidence" value="ECO:0007669"/>
    <property type="project" value="UniProtKB-UniRule"/>
</dbReference>
<dbReference type="InterPro" id="IPR032675">
    <property type="entry name" value="LRR_dom_sf"/>
</dbReference>
<comment type="caution">
    <text evidence="11">The sequence shown here is derived from an EMBL/GenBank/DDBJ whole genome shotgun (WGS) entry which is preliminary data.</text>
</comment>
<dbReference type="SUPFAM" id="SSF56112">
    <property type="entry name" value="Protein kinase-like (PK-like)"/>
    <property type="match status" value="1"/>
</dbReference>
<comment type="catalytic activity">
    <reaction evidence="7">
        <text>L-threonyl-[protein] + ATP = O-phospho-L-threonyl-[protein] + ADP + H(+)</text>
        <dbReference type="Rhea" id="RHEA:46608"/>
        <dbReference type="Rhea" id="RHEA-COMP:11060"/>
        <dbReference type="Rhea" id="RHEA-COMP:11605"/>
        <dbReference type="ChEBI" id="CHEBI:15378"/>
        <dbReference type="ChEBI" id="CHEBI:30013"/>
        <dbReference type="ChEBI" id="CHEBI:30616"/>
        <dbReference type="ChEBI" id="CHEBI:61977"/>
        <dbReference type="ChEBI" id="CHEBI:456216"/>
        <dbReference type="EC" id="2.7.11.1"/>
    </reaction>
</comment>
<dbReference type="InterPro" id="IPR017441">
    <property type="entry name" value="Protein_kinase_ATP_BS"/>
</dbReference>
<gene>
    <name evidence="11" type="ORF">LVIROSA_LOCUS17407</name>
</gene>
<keyword evidence="5" id="KW-0418">Kinase</keyword>
<name>A0AAU9MX86_9ASTR</name>
<dbReference type="Gene3D" id="3.30.200.20">
    <property type="entry name" value="Phosphorylase Kinase, domain 1"/>
    <property type="match status" value="1"/>
</dbReference>
<evidence type="ECO:0000256" key="8">
    <source>
        <dbReference type="ARBA" id="ARBA00048679"/>
    </source>
</evidence>
<keyword evidence="3" id="KW-0808">Transferase</keyword>
<dbReference type="InterPro" id="IPR051420">
    <property type="entry name" value="Ser_Thr_Kinases_DiverseReg"/>
</dbReference>
<evidence type="ECO:0000256" key="1">
    <source>
        <dbReference type="ARBA" id="ARBA00012513"/>
    </source>
</evidence>
<dbReference type="Pfam" id="PF00069">
    <property type="entry name" value="Pkinase"/>
    <property type="match status" value="1"/>
</dbReference>
<evidence type="ECO:0000259" key="10">
    <source>
        <dbReference type="PROSITE" id="PS50011"/>
    </source>
</evidence>
<evidence type="ECO:0000256" key="7">
    <source>
        <dbReference type="ARBA" id="ARBA00047899"/>
    </source>
</evidence>